<keyword evidence="7" id="KW-1185">Reference proteome</keyword>
<feature type="compositionally biased region" description="Basic and acidic residues" evidence="4">
    <location>
        <begin position="341"/>
        <end position="376"/>
    </location>
</feature>
<comment type="caution">
    <text evidence="6">The sequence shown here is derived from an EMBL/GenBank/DDBJ whole genome shotgun (WGS) entry which is preliminary data.</text>
</comment>
<gene>
    <name evidence="6" type="ORF">L249_2889</name>
</gene>
<dbReference type="SMART" id="SM01252">
    <property type="entry name" value="KilA-N"/>
    <property type="match status" value="1"/>
</dbReference>
<dbReference type="Proteomes" id="UP000253664">
    <property type="component" value="Unassembled WGS sequence"/>
</dbReference>
<evidence type="ECO:0000259" key="5">
    <source>
        <dbReference type="PROSITE" id="PS51299"/>
    </source>
</evidence>
<dbReference type="Gene3D" id="3.10.260.10">
    <property type="entry name" value="Transcription regulator HTH, APSES-type DNA-binding domain"/>
    <property type="match status" value="1"/>
</dbReference>
<feature type="region of interest" description="Disordered" evidence="4">
    <location>
        <begin position="183"/>
        <end position="240"/>
    </location>
</feature>
<reference evidence="6 7" key="1">
    <citation type="journal article" date="2015" name="BMC Genomics">
        <title>Insights from the genome of Ophiocordyceps polyrhachis-furcata to pathogenicity and host specificity in insect fungi.</title>
        <authorList>
            <person name="Wichadakul D."/>
            <person name="Kobmoo N."/>
            <person name="Ingsriswang S."/>
            <person name="Tangphatsornruang S."/>
            <person name="Chantasingh D."/>
            <person name="Luangsa-ard J.J."/>
            <person name="Eurwilaichitr L."/>
        </authorList>
    </citation>
    <scope>NUCLEOTIDE SEQUENCE [LARGE SCALE GENOMIC DNA]</scope>
    <source>
        <strain evidence="6 7">BCC 54312</strain>
    </source>
</reference>
<feature type="compositionally biased region" description="Basic residues" evidence="4">
    <location>
        <begin position="198"/>
        <end position="220"/>
    </location>
</feature>
<dbReference type="PROSITE" id="PS51299">
    <property type="entry name" value="HTH_APSES"/>
    <property type="match status" value="1"/>
</dbReference>
<name>A0A367LPU6_9HYPO</name>
<evidence type="ECO:0000256" key="1">
    <source>
        <dbReference type="ARBA" id="ARBA00004123"/>
    </source>
</evidence>
<dbReference type="GO" id="GO:0030435">
    <property type="term" value="P:sporulation resulting in formation of a cellular spore"/>
    <property type="evidence" value="ECO:0007669"/>
    <property type="project" value="UniProtKB-KW"/>
</dbReference>
<dbReference type="GO" id="GO:1990862">
    <property type="term" value="C:nuclear membrane complex Bqt3-Bqt4"/>
    <property type="evidence" value="ECO:0007669"/>
    <property type="project" value="InterPro"/>
</dbReference>
<dbReference type="AlphaFoldDB" id="A0A367LPU6"/>
<accession>A0A367LPU6</accession>
<feature type="domain" description="HTH APSES-type" evidence="5">
    <location>
        <begin position="60"/>
        <end position="171"/>
    </location>
</feature>
<dbReference type="GO" id="GO:0070197">
    <property type="term" value="P:meiotic attachment of telomere to nuclear envelope"/>
    <property type="evidence" value="ECO:0007669"/>
    <property type="project" value="InterPro"/>
</dbReference>
<dbReference type="GO" id="GO:0003677">
    <property type="term" value="F:DNA binding"/>
    <property type="evidence" value="ECO:0007669"/>
    <property type="project" value="InterPro"/>
</dbReference>
<keyword evidence="3" id="KW-0183">Conidiation</keyword>
<dbReference type="InterPro" id="IPR037548">
    <property type="entry name" value="Bqt4"/>
</dbReference>
<comment type="subcellular location">
    <subcellularLocation>
        <location evidence="1">Nucleus</location>
    </subcellularLocation>
</comment>
<evidence type="ECO:0000256" key="3">
    <source>
        <dbReference type="ARBA" id="ARBA00023321"/>
    </source>
</evidence>
<feature type="region of interest" description="Disordered" evidence="4">
    <location>
        <begin position="309"/>
        <end position="380"/>
    </location>
</feature>
<dbReference type="PANTHER" id="PTHR38044:SF1">
    <property type="entry name" value="BOUQUET FORMATION PROTEIN 4"/>
    <property type="match status" value="1"/>
</dbReference>
<dbReference type="EMBL" id="LKCN02000001">
    <property type="protein sequence ID" value="RCI16474.1"/>
    <property type="molecule type" value="Genomic_DNA"/>
</dbReference>
<dbReference type="GO" id="GO:0044820">
    <property type="term" value="P:mitotic telomere tethering at nuclear periphery"/>
    <property type="evidence" value="ECO:0007669"/>
    <property type="project" value="TreeGrafter"/>
</dbReference>
<dbReference type="InterPro" id="IPR036887">
    <property type="entry name" value="HTH_APSES_sf"/>
</dbReference>
<dbReference type="GO" id="GO:0048315">
    <property type="term" value="P:conidium formation"/>
    <property type="evidence" value="ECO:0007669"/>
    <property type="project" value="UniProtKB-KW"/>
</dbReference>
<evidence type="ECO:0000256" key="2">
    <source>
        <dbReference type="ARBA" id="ARBA00022969"/>
    </source>
</evidence>
<keyword evidence="2" id="KW-0749">Sporulation</keyword>
<dbReference type="InterPro" id="IPR018004">
    <property type="entry name" value="KilA/APSES_HTH"/>
</dbReference>
<dbReference type="SUPFAM" id="SSF54616">
    <property type="entry name" value="DNA-binding domain of Mlu1-box binding protein MBP1"/>
    <property type="match status" value="1"/>
</dbReference>
<dbReference type="InterPro" id="IPR003163">
    <property type="entry name" value="Tscrpt_reg_HTH_APSES-type"/>
</dbReference>
<dbReference type="STRING" id="1330021.A0A367LPU6"/>
<organism evidence="6 7">
    <name type="scientific">Ophiocordyceps polyrhachis-furcata BCC 54312</name>
    <dbReference type="NCBI Taxonomy" id="1330021"/>
    <lineage>
        <taxon>Eukaryota</taxon>
        <taxon>Fungi</taxon>
        <taxon>Dikarya</taxon>
        <taxon>Ascomycota</taxon>
        <taxon>Pezizomycotina</taxon>
        <taxon>Sordariomycetes</taxon>
        <taxon>Hypocreomycetidae</taxon>
        <taxon>Hypocreales</taxon>
        <taxon>Ophiocordycipitaceae</taxon>
        <taxon>Ophiocordyceps</taxon>
    </lineage>
</organism>
<evidence type="ECO:0000313" key="6">
    <source>
        <dbReference type="EMBL" id="RCI16474.1"/>
    </source>
</evidence>
<dbReference type="PANTHER" id="PTHR38044">
    <property type="entry name" value="BOUQUET FORMATION PROTEIN 4"/>
    <property type="match status" value="1"/>
</dbReference>
<proteinExistence type="predicted"/>
<evidence type="ECO:0000256" key="4">
    <source>
        <dbReference type="SAM" id="MobiDB-lite"/>
    </source>
</evidence>
<dbReference type="OrthoDB" id="5346159at2759"/>
<feature type="compositionally biased region" description="Basic and acidic residues" evidence="4">
    <location>
        <begin position="221"/>
        <end position="240"/>
    </location>
</feature>
<protein>
    <recommendedName>
        <fullName evidence="5">HTH APSES-type domain-containing protein</fullName>
    </recommendedName>
</protein>
<sequence length="404" mass="43987">MLPAKGRSLPSRINPLMLEPLPDYAELVARRRLNQTQLTHKIVGGNEADTGTLGALDYAHLRAPLPKGIISGVFKMNPSPSSYFLMRRSYDGFISATGMFKATFPYAETVEEEAERHYIKSLPQTDSEELAGSIWIPPEQALALAEEYNVGIWIKALLDPAKIVSSNPSKKIAAPPKFDPSKAEVPVVPLTPPSMPRTRGRSPVKGRKRAAAPPRKRGAKAKAEIVDDRTNEETMESEKDDAATLKISAFEPAVVLEPHLEFKVAADEAVNDIGTEQAISGLVEVLPTAGEPPSADEIAKMMQVAEDMVKQERDAALLDGNPGGNPDDDQAKPLVKKSKRKAADISVSDKDPEKEPVERDEQAPAKRARTEVEQQRSRVKRRALVGFSATVAVGALLPFLVNLL</sequence>
<evidence type="ECO:0000313" key="7">
    <source>
        <dbReference type="Proteomes" id="UP000253664"/>
    </source>
</evidence>